<dbReference type="RefSeq" id="WP_194536038.1">
    <property type="nucleotide sequence ID" value="NZ_JACEFB010000001.1"/>
</dbReference>
<sequence length="101" mass="11514">MTKELYRYSFPPHVPLEEVEATLLLAIWGTESLHGEAQVRLDAAHLLDRDRRACVIDAGTPVGRDCNRLFVGFIRREFGADGFRVERVTDKTNHQPEEVHA</sequence>
<dbReference type="EMBL" id="JACEFB010000001">
    <property type="protein sequence ID" value="MBA2224597.1"/>
    <property type="molecule type" value="Genomic_DNA"/>
</dbReference>
<protein>
    <submittedName>
        <fullName evidence="1">Uncharacterized protein</fullName>
    </submittedName>
</protein>
<proteinExistence type="predicted"/>
<gene>
    <name evidence="1" type="ORF">H0921_00290</name>
</gene>
<accession>A0A7V8VAS4</accession>
<dbReference type="AlphaFoldDB" id="A0A7V8VAS4"/>
<organism evidence="1 2">
    <name type="scientific">Thermogemmata fonticola</name>
    <dbReference type="NCBI Taxonomy" id="2755323"/>
    <lineage>
        <taxon>Bacteria</taxon>
        <taxon>Pseudomonadati</taxon>
        <taxon>Planctomycetota</taxon>
        <taxon>Planctomycetia</taxon>
        <taxon>Gemmatales</taxon>
        <taxon>Gemmataceae</taxon>
        <taxon>Thermogemmata</taxon>
    </lineage>
</organism>
<dbReference type="Proteomes" id="UP000542342">
    <property type="component" value="Unassembled WGS sequence"/>
</dbReference>
<keyword evidence="2" id="KW-1185">Reference proteome</keyword>
<evidence type="ECO:0000313" key="1">
    <source>
        <dbReference type="EMBL" id="MBA2224597.1"/>
    </source>
</evidence>
<reference evidence="1 2" key="1">
    <citation type="submission" date="2020-07" db="EMBL/GenBank/DDBJ databases">
        <title>Thermogemmata thermophila gen. nov., sp. nov., a novel moderate thermophilic planctomycete from a Kamchatka hot spring.</title>
        <authorList>
            <person name="Elcheninov A.G."/>
            <person name="Podosokorskaya O.A."/>
            <person name="Kovaleva O.L."/>
            <person name="Novikov A."/>
            <person name="Bonch-Osmolovskaya E.A."/>
            <person name="Toshchakov S.V."/>
            <person name="Kublanov I.V."/>
        </authorList>
    </citation>
    <scope>NUCLEOTIDE SEQUENCE [LARGE SCALE GENOMIC DNA]</scope>
    <source>
        <strain evidence="1 2">2918</strain>
    </source>
</reference>
<evidence type="ECO:0000313" key="2">
    <source>
        <dbReference type="Proteomes" id="UP000542342"/>
    </source>
</evidence>
<name>A0A7V8VAS4_9BACT</name>
<comment type="caution">
    <text evidence="1">The sequence shown here is derived from an EMBL/GenBank/DDBJ whole genome shotgun (WGS) entry which is preliminary data.</text>
</comment>